<keyword evidence="4" id="KW-0479">Metal-binding</keyword>
<keyword evidence="5" id="KW-0274">FAD</keyword>
<dbReference type="InterPro" id="IPR001308">
    <property type="entry name" value="ETF_a/FixB"/>
</dbReference>
<keyword evidence="8" id="KW-0411">Iron-sulfur</keyword>
<dbReference type="PANTHER" id="PTHR43153">
    <property type="entry name" value="ELECTRON TRANSFER FLAVOPROTEIN ALPHA"/>
    <property type="match status" value="1"/>
</dbReference>
<dbReference type="InterPro" id="IPR033947">
    <property type="entry name" value="ETF_alpha_N"/>
</dbReference>
<keyword evidence="2" id="KW-0813">Transport</keyword>
<evidence type="ECO:0000256" key="7">
    <source>
        <dbReference type="ARBA" id="ARBA00023004"/>
    </source>
</evidence>
<accession>A0ABR8Y759</accession>
<dbReference type="Pfam" id="PF01012">
    <property type="entry name" value="ETF"/>
    <property type="match status" value="1"/>
</dbReference>
<evidence type="ECO:0000256" key="4">
    <source>
        <dbReference type="ARBA" id="ARBA00022723"/>
    </source>
</evidence>
<dbReference type="Proteomes" id="UP000620874">
    <property type="component" value="Unassembled WGS sequence"/>
</dbReference>
<proteinExistence type="inferred from homology"/>
<feature type="domain" description="4Fe-4S ferredoxin-type" evidence="9">
    <location>
        <begin position="36"/>
        <end position="65"/>
    </location>
</feature>
<organism evidence="10 11">
    <name type="scientific">Phocaeicola intestinalis</name>
    <dbReference type="NCBI Taxonomy" id="2762212"/>
    <lineage>
        <taxon>Bacteria</taxon>
        <taxon>Pseudomonadati</taxon>
        <taxon>Bacteroidota</taxon>
        <taxon>Bacteroidia</taxon>
        <taxon>Bacteroidales</taxon>
        <taxon>Bacteroidaceae</taxon>
        <taxon>Phocaeicola</taxon>
    </lineage>
</organism>
<reference evidence="10 11" key="1">
    <citation type="submission" date="2020-08" db="EMBL/GenBank/DDBJ databases">
        <title>A Genomic Blueprint of the Chicken Gut Microbiome.</title>
        <authorList>
            <person name="Gilroy R."/>
            <person name="Ravi A."/>
            <person name="Getino M."/>
            <person name="Pursley I."/>
            <person name="Horton D.L."/>
            <person name="Alikhan N.-F."/>
            <person name="Baker D."/>
            <person name="Gharbi K."/>
            <person name="Hall N."/>
            <person name="Watson M."/>
            <person name="Adriaenssens E.M."/>
            <person name="Foster-Nyarko E."/>
            <person name="Jarju S."/>
            <person name="Secka A."/>
            <person name="Antonio M."/>
            <person name="Oren A."/>
            <person name="Chaudhuri R."/>
            <person name="La Ragione R.M."/>
            <person name="Hildebrand F."/>
            <person name="Pallen M.J."/>
        </authorList>
    </citation>
    <scope>NUCLEOTIDE SEQUENCE [LARGE SCALE GENOMIC DNA]</scope>
    <source>
        <strain evidence="10 11">Sa1CVN1</strain>
    </source>
</reference>
<evidence type="ECO:0000256" key="5">
    <source>
        <dbReference type="ARBA" id="ARBA00022827"/>
    </source>
</evidence>
<evidence type="ECO:0000313" key="11">
    <source>
        <dbReference type="Proteomes" id="UP000620874"/>
    </source>
</evidence>
<dbReference type="Gene3D" id="3.40.50.620">
    <property type="entry name" value="HUPs"/>
    <property type="match status" value="1"/>
</dbReference>
<dbReference type="PROSITE" id="PS51379">
    <property type="entry name" value="4FE4S_FER_2"/>
    <property type="match status" value="2"/>
</dbReference>
<gene>
    <name evidence="10" type="ORF">H9625_06210</name>
</gene>
<dbReference type="InterPro" id="IPR017896">
    <property type="entry name" value="4Fe4S_Fe-S-bd"/>
</dbReference>
<dbReference type="InterPro" id="IPR017900">
    <property type="entry name" value="4Fe4S_Fe_S_CS"/>
</dbReference>
<dbReference type="Pfam" id="PF00766">
    <property type="entry name" value="ETF_alpha"/>
    <property type="match status" value="1"/>
</dbReference>
<dbReference type="SUPFAM" id="SSF52467">
    <property type="entry name" value="DHS-like NAD/FAD-binding domain"/>
    <property type="match status" value="1"/>
</dbReference>
<evidence type="ECO:0000256" key="2">
    <source>
        <dbReference type="ARBA" id="ARBA00022448"/>
    </source>
</evidence>
<dbReference type="Pfam" id="PF12838">
    <property type="entry name" value="Fer4_7"/>
    <property type="match status" value="1"/>
</dbReference>
<dbReference type="SUPFAM" id="SSF52402">
    <property type="entry name" value="Adenine nucleotide alpha hydrolases-like"/>
    <property type="match status" value="1"/>
</dbReference>
<dbReference type="PANTHER" id="PTHR43153:SF1">
    <property type="entry name" value="ELECTRON TRANSFER FLAVOPROTEIN SUBUNIT ALPHA, MITOCHONDRIAL"/>
    <property type="match status" value="1"/>
</dbReference>
<evidence type="ECO:0000259" key="9">
    <source>
        <dbReference type="PROSITE" id="PS51379"/>
    </source>
</evidence>
<comment type="caution">
    <text evidence="10">The sequence shown here is derived from an EMBL/GenBank/DDBJ whole genome shotgun (WGS) entry which is preliminary data.</text>
</comment>
<dbReference type="SMART" id="SM00893">
    <property type="entry name" value="ETF"/>
    <property type="match status" value="1"/>
</dbReference>
<keyword evidence="3" id="KW-0285">Flavoprotein</keyword>
<dbReference type="CDD" id="cd01715">
    <property type="entry name" value="ETF_alpha"/>
    <property type="match status" value="1"/>
</dbReference>
<evidence type="ECO:0000256" key="3">
    <source>
        <dbReference type="ARBA" id="ARBA00022630"/>
    </source>
</evidence>
<dbReference type="PIRSF" id="PIRSF000089">
    <property type="entry name" value="Electra_flavoP_a"/>
    <property type="match status" value="1"/>
</dbReference>
<protein>
    <submittedName>
        <fullName evidence="10">Electron transfer flavoprotein subunit alpha</fullName>
    </submittedName>
</protein>
<evidence type="ECO:0000256" key="6">
    <source>
        <dbReference type="ARBA" id="ARBA00022982"/>
    </source>
</evidence>
<dbReference type="InterPro" id="IPR014730">
    <property type="entry name" value="ETF_a/b_N"/>
</dbReference>
<dbReference type="InterPro" id="IPR014729">
    <property type="entry name" value="Rossmann-like_a/b/a_fold"/>
</dbReference>
<dbReference type="SUPFAM" id="SSF54862">
    <property type="entry name" value="4Fe-4S ferredoxins"/>
    <property type="match status" value="1"/>
</dbReference>
<keyword evidence="11" id="KW-1185">Reference proteome</keyword>
<evidence type="ECO:0000313" key="10">
    <source>
        <dbReference type="EMBL" id="MBD8040045.1"/>
    </source>
</evidence>
<dbReference type="EMBL" id="JACSPP010000013">
    <property type="protein sequence ID" value="MBD8040045.1"/>
    <property type="molecule type" value="Genomic_DNA"/>
</dbReference>
<dbReference type="RefSeq" id="WP_191763459.1">
    <property type="nucleotide sequence ID" value="NZ_JACSPP010000013.1"/>
</dbReference>
<keyword evidence="7" id="KW-0408">Iron</keyword>
<feature type="domain" description="4Fe-4S ferredoxin-type" evidence="9">
    <location>
        <begin position="8"/>
        <end position="34"/>
    </location>
</feature>
<sequence>MNEHTASFALQVREDQCIGCGMCVDACAYGAIRMAEYPEIDPYKCRLCGSCVQACPSEALALNEPETQTQISGGTSKGIWVLAETEADGTLSAVTKELLGKAAVLAEKLHQDVEALLIGSESDAAVSSLAAYGAQRIHLAGHSSLASFIEENYARAAVQVIRECRPDILLVGATPRGRGLSARIAALLQTGLTADCTELDIDAETGLLQQIRPAFGGNLMATIATPAHRPQMASVRPGVMKAREADPALKGECIRHDLSDFKCDGHIRLLDEVLETAGGDSLGNSRIVIGVGRGVKKKETVERICQWAKRLGAAVAGSRAAVEAGLIDAHLQVGQTGQTIAPDLYIAIGISGQIQHTAGIAGAKRIIAINPDKTAPIFNVADYGWAVPVEEALPQLMAVQV</sequence>
<dbReference type="InterPro" id="IPR018206">
    <property type="entry name" value="ETF_asu_C_CS"/>
</dbReference>
<dbReference type="Gene3D" id="3.40.50.1220">
    <property type="entry name" value="TPP-binding domain"/>
    <property type="match status" value="1"/>
</dbReference>
<dbReference type="InterPro" id="IPR029035">
    <property type="entry name" value="DHS-like_NAD/FAD-binding_dom"/>
</dbReference>
<evidence type="ECO:0000256" key="1">
    <source>
        <dbReference type="ARBA" id="ARBA00005817"/>
    </source>
</evidence>
<dbReference type="PROSITE" id="PS00198">
    <property type="entry name" value="4FE4S_FER_1"/>
    <property type="match status" value="1"/>
</dbReference>
<dbReference type="InterPro" id="IPR014731">
    <property type="entry name" value="ETF_asu_C"/>
</dbReference>
<dbReference type="Gene3D" id="3.30.70.20">
    <property type="match status" value="1"/>
</dbReference>
<evidence type="ECO:0000256" key="8">
    <source>
        <dbReference type="ARBA" id="ARBA00023014"/>
    </source>
</evidence>
<name>A0ABR8Y759_9BACT</name>
<dbReference type="PROSITE" id="PS00696">
    <property type="entry name" value="ETF_ALPHA"/>
    <property type="match status" value="1"/>
</dbReference>
<keyword evidence="6" id="KW-0249">Electron transport</keyword>
<comment type="similarity">
    <text evidence="1">Belongs to the ETF alpha-subunit/FixB family.</text>
</comment>